<dbReference type="GO" id="GO:0046872">
    <property type="term" value="F:metal ion binding"/>
    <property type="evidence" value="ECO:0007669"/>
    <property type="project" value="UniProtKB-KW"/>
</dbReference>
<protein>
    <submittedName>
        <fullName evidence="8">Uncharacterized protein</fullName>
    </submittedName>
</protein>
<evidence type="ECO:0000256" key="3">
    <source>
        <dbReference type="ARBA" id="ARBA00022722"/>
    </source>
</evidence>
<evidence type="ECO:0000256" key="7">
    <source>
        <dbReference type="ARBA" id="ARBA00022833"/>
    </source>
</evidence>
<dbReference type="PROSITE" id="PS01306">
    <property type="entry name" value="UPF0054"/>
    <property type="match status" value="1"/>
</dbReference>
<proteinExistence type="inferred from homology"/>
<sequence>MLPRLSPLLRNPPMALAVSRATPPLPLHTILPATTLSSLHSPSSLSFPPKPSNFNFLLLTNNGHFNKKLKTFSQDNYRCTVWASQRGYREFRRRPAAARRSKKKDLELNVSICIEEGLPNDPEILSIAELLRLNVPTAMKLAFDNLKSSTFKTRDEAITDVGGFDSIELSVMLCNDEFIRKLNKEWRDEDHATDVLSMSQHVPGLDLPFLMLGDIVISAETAARQAEERGQTIIDEIRVLLVHGLLHLLGFDHEISEEAEAEMDKEERVLLESLGWKGKGLIQSAYDAESNMNHDMESSDGRKKAVLDSINQNSAISSAIWMVRNIAEQQKPNLLDQCKGLERGFVKGCESGNRNWKSKKFCNSTLSSLARPAVIDILKAVDLAGKNGIISEFSPGVFLQGSLGIPLAKVQEKAYNRFNEHWISNEQTGSVTGLIVYGRQGREIFRSNLDLSVCRDACLYSWEHKVPLIAFSNDRCLTLFEHPLVDSLHTVYHEPKAEIMPSVEDLLSAVDIQKMIFLDTAEGVATNLRPFWSEATGGRANVVQAVPDMLEIVPPGTSKGSGVKLLLDHLGITAKEVMAIGDGENDIEMLELASLGIALSNGSEKTKAVANVIGASNDEDGVASAIYQYAF</sequence>
<dbReference type="GO" id="GO:0004519">
    <property type="term" value="F:endonuclease activity"/>
    <property type="evidence" value="ECO:0007669"/>
    <property type="project" value="UniProtKB-KW"/>
</dbReference>
<dbReference type="GO" id="GO:0004222">
    <property type="term" value="F:metalloendopeptidase activity"/>
    <property type="evidence" value="ECO:0007669"/>
    <property type="project" value="InterPro"/>
</dbReference>
<dbReference type="InterPro" id="IPR020549">
    <property type="entry name" value="YbeY_CS"/>
</dbReference>
<dbReference type="InterPro" id="IPR036412">
    <property type="entry name" value="HAD-like_sf"/>
</dbReference>
<dbReference type="Proteomes" id="UP000326939">
    <property type="component" value="Chromosome 18"/>
</dbReference>
<name>A0A5N5J4N3_9ROSI</name>
<keyword evidence="7" id="KW-0862">Zinc</keyword>
<comment type="caution">
    <text evidence="8">The sequence shown here is derived from an EMBL/GenBank/DDBJ whole genome shotgun (WGS) entry which is preliminary data.</text>
</comment>
<keyword evidence="3" id="KW-0540">Nuclease</keyword>
<comment type="similarity">
    <text evidence="2">Belongs to the endoribonuclease YbeY family.</text>
</comment>
<evidence type="ECO:0000256" key="2">
    <source>
        <dbReference type="ARBA" id="ARBA00010875"/>
    </source>
</evidence>
<dbReference type="HAMAP" id="MF_00009">
    <property type="entry name" value="Endoribonucl_YbeY"/>
    <property type="match status" value="1"/>
</dbReference>
<evidence type="ECO:0000313" key="9">
    <source>
        <dbReference type="Proteomes" id="UP000326939"/>
    </source>
</evidence>
<dbReference type="Pfam" id="PF02130">
    <property type="entry name" value="YbeY"/>
    <property type="match status" value="1"/>
</dbReference>
<keyword evidence="9" id="KW-1185">Reference proteome</keyword>
<organism evidence="8 9">
    <name type="scientific">Salix brachista</name>
    <dbReference type="NCBI Taxonomy" id="2182728"/>
    <lineage>
        <taxon>Eukaryota</taxon>
        <taxon>Viridiplantae</taxon>
        <taxon>Streptophyta</taxon>
        <taxon>Embryophyta</taxon>
        <taxon>Tracheophyta</taxon>
        <taxon>Spermatophyta</taxon>
        <taxon>Magnoliopsida</taxon>
        <taxon>eudicotyledons</taxon>
        <taxon>Gunneridae</taxon>
        <taxon>Pentapetalae</taxon>
        <taxon>rosids</taxon>
        <taxon>fabids</taxon>
        <taxon>Malpighiales</taxon>
        <taxon>Salicaceae</taxon>
        <taxon>Saliceae</taxon>
        <taxon>Salix</taxon>
    </lineage>
</organism>
<evidence type="ECO:0000313" key="8">
    <source>
        <dbReference type="EMBL" id="KAB5514131.1"/>
    </source>
</evidence>
<dbReference type="NCBIfam" id="TIGR01484">
    <property type="entry name" value="HAD-SF-IIB"/>
    <property type="match status" value="1"/>
</dbReference>
<dbReference type="Gene3D" id="3.40.50.1000">
    <property type="entry name" value="HAD superfamily/HAD-like"/>
    <property type="match status" value="1"/>
</dbReference>
<keyword evidence="6" id="KW-0378">Hydrolase</keyword>
<dbReference type="InterPro" id="IPR006379">
    <property type="entry name" value="HAD-SF_hydro_IIB"/>
</dbReference>
<dbReference type="Pfam" id="PF08282">
    <property type="entry name" value="Hydrolase_3"/>
    <property type="match status" value="1"/>
</dbReference>
<dbReference type="InterPro" id="IPR002036">
    <property type="entry name" value="YbeY"/>
</dbReference>
<evidence type="ECO:0000256" key="6">
    <source>
        <dbReference type="ARBA" id="ARBA00022801"/>
    </source>
</evidence>
<reference evidence="9" key="1">
    <citation type="journal article" date="2019" name="Gigascience">
        <title>De novo genome assembly of the endangered Acer yangbiense, a plant species with extremely small populations endemic to Yunnan Province, China.</title>
        <authorList>
            <person name="Yang J."/>
            <person name="Wariss H.M."/>
            <person name="Tao L."/>
            <person name="Zhang R."/>
            <person name="Yun Q."/>
            <person name="Hollingsworth P."/>
            <person name="Dao Z."/>
            <person name="Luo G."/>
            <person name="Guo H."/>
            <person name="Ma Y."/>
            <person name="Sun W."/>
        </authorList>
    </citation>
    <scope>NUCLEOTIDE SEQUENCE [LARGE SCALE GENOMIC DNA]</scope>
    <source>
        <strain evidence="9">cv. br00</strain>
    </source>
</reference>
<keyword evidence="5" id="KW-0255">Endonuclease</keyword>
<dbReference type="PANTHER" id="PTHR46986">
    <property type="entry name" value="ENDORIBONUCLEASE YBEY, CHLOROPLASTIC"/>
    <property type="match status" value="1"/>
</dbReference>
<dbReference type="AlphaFoldDB" id="A0A5N5J4N3"/>
<dbReference type="NCBIfam" id="TIGR00043">
    <property type="entry name" value="rRNA maturation RNase YbeY"/>
    <property type="match status" value="1"/>
</dbReference>
<dbReference type="EMBL" id="VDCV01000018">
    <property type="protein sequence ID" value="KAB5514131.1"/>
    <property type="molecule type" value="Genomic_DNA"/>
</dbReference>
<dbReference type="PROSITE" id="PS01229">
    <property type="entry name" value="COF_2"/>
    <property type="match status" value="1"/>
</dbReference>
<dbReference type="Gene3D" id="3.40.390.30">
    <property type="entry name" value="Metalloproteases ('zincins'), catalytic domain"/>
    <property type="match status" value="1"/>
</dbReference>
<comment type="cofactor">
    <cofactor evidence="1">
        <name>Zn(2+)</name>
        <dbReference type="ChEBI" id="CHEBI:29105"/>
    </cofactor>
</comment>
<gene>
    <name evidence="8" type="ORF">DKX38_028037</name>
</gene>
<dbReference type="SUPFAM" id="SSF55486">
    <property type="entry name" value="Metalloproteases ('zincins'), catalytic domain"/>
    <property type="match status" value="1"/>
</dbReference>
<evidence type="ECO:0000256" key="1">
    <source>
        <dbReference type="ARBA" id="ARBA00001947"/>
    </source>
</evidence>
<dbReference type="SUPFAM" id="SSF56784">
    <property type="entry name" value="HAD-like"/>
    <property type="match status" value="1"/>
</dbReference>
<dbReference type="GO" id="GO:0006364">
    <property type="term" value="P:rRNA processing"/>
    <property type="evidence" value="ECO:0007669"/>
    <property type="project" value="InterPro"/>
</dbReference>
<accession>A0A5N5J4N3</accession>
<dbReference type="InterPro" id="IPR023091">
    <property type="entry name" value="MetalPrtase_cat_dom_sf_prd"/>
</dbReference>
<keyword evidence="4" id="KW-0479">Metal-binding</keyword>
<dbReference type="InterPro" id="IPR023214">
    <property type="entry name" value="HAD_sf"/>
</dbReference>
<evidence type="ECO:0000256" key="5">
    <source>
        <dbReference type="ARBA" id="ARBA00022759"/>
    </source>
</evidence>
<evidence type="ECO:0000256" key="4">
    <source>
        <dbReference type="ARBA" id="ARBA00022723"/>
    </source>
</evidence>
<dbReference type="PANTHER" id="PTHR46986:SF1">
    <property type="entry name" value="ENDORIBONUCLEASE YBEY, CHLOROPLASTIC"/>
    <property type="match status" value="1"/>
</dbReference>